<dbReference type="RefSeq" id="WP_162664553.1">
    <property type="nucleotide sequence ID" value="NZ_CP048020.1"/>
</dbReference>
<dbReference type="InterPro" id="IPR009363">
    <property type="entry name" value="Phage_Mu_Gp16"/>
</dbReference>
<evidence type="ECO:0000313" key="1">
    <source>
        <dbReference type="EMBL" id="QHX44278.1"/>
    </source>
</evidence>
<proteinExistence type="predicted"/>
<accession>A0A6P1Y3B9</accession>
<reference evidence="1 2" key="1">
    <citation type="submission" date="2020-01" db="EMBL/GenBank/DDBJ databases">
        <title>Complete genome sequence of a human oral phylogroup 1 Treponema sp. strain ATCC 700766, originally isolated from periodontitis dental plaque.</title>
        <authorList>
            <person name="Chan Y."/>
            <person name="Huo Y.-B."/>
            <person name="Yu X.-L."/>
            <person name="Zeng H."/>
            <person name="Leung W.-K."/>
            <person name="Watt R.M."/>
        </authorList>
    </citation>
    <scope>NUCLEOTIDE SEQUENCE [LARGE SCALE GENOMIC DNA]</scope>
    <source>
        <strain evidence="1 2">OMZ 804</strain>
    </source>
</reference>
<dbReference type="EMBL" id="CP048020">
    <property type="protein sequence ID" value="QHX44278.1"/>
    <property type="molecule type" value="Genomic_DNA"/>
</dbReference>
<protein>
    <submittedName>
        <fullName evidence="1">Regulatory protein GemA</fullName>
    </submittedName>
</protein>
<dbReference type="AlphaFoldDB" id="A0A6P1Y3B9"/>
<sequence length="171" mass="18719">MEAKTNTPKAGVAGRKWIQILHVAKRECGLDDASYRALLFGAAGVDSARDIKTWQQYNAVLKAFATLGFRVTAGKAAQSGLKKTASQNGRNGDWISARQEYYIRGLWDLASRAKDEASLQAMLQRIAGVTQIEWISKEKATKVILALRDIAKKAGVNPDRPPHPQSEGAKQ</sequence>
<organism evidence="1 2">
    <name type="scientific">Treponema vincentii</name>
    <dbReference type="NCBI Taxonomy" id="69710"/>
    <lineage>
        <taxon>Bacteria</taxon>
        <taxon>Pseudomonadati</taxon>
        <taxon>Spirochaetota</taxon>
        <taxon>Spirochaetia</taxon>
        <taxon>Spirochaetales</taxon>
        <taxon>Treponemataceae</taxon>
        <taxon>Treponema</taxon>
    </lineage>
</organism>
<dbReference type="Proteomes" id="UP000464374">
    <property type="component" value="Chromosome"/>
</dbReference>
<dbReference type="KEGG" id="trz:GWP43_13365"/>
<dbReference type="Pfam" id="PF06252">
    <property type="entry name" value="GemA"/>
    <property type="match status" value="1"/>
</dbReference>
<evidence type="ECO:0000313" key="2">
    <source>
        <dbReference type="Proteomes" id="UP000464374"/>
    </source>
</evidence>
<name>A0A6P1Y3B9_9SPIR</name>
<gene>
    <name evidence="1" type="ORF">GWP43_13365</name>
</gene>